<feature type="domain" description="Zinc-ribbon" evidence="1">
    <location>
        <begin position="79"/>
        <end position="119"/>
    </location>
</feature>
<proteinExistence type="predicted"/>
<dbReference type="EMBL" id="CP020370">
    <property type="protein sequence ID" value="AUB81492.1"/>
    <property type="molecule type" value="Genomic_DNA"/>
</dbReference>
<evidence type="ECO:0000313" key="3">
    <source>
        <dbReference type="Proteomes" id="UP000232638"/>
    </source>
</evidence>
<accession>A0A2K8U7E1</accession>
<keyword evidence="3" id="KW-1185">Reference proteome</keyword>
<organism evidence="2 3">
    <name type="scientific">Candidatus Thiodictyon syntrophicum</name>
    <dbReference type="NCBI Taxonomy" id="1166950"/>
    <lineage>
        <taxon>Bacteria</taxon>
        <taxon>Pseudomonadati</taxon>
        <taxon>Pseudomonadota</taxon>
        <taxon>Gammaproteobacteria</taxon>
        <taxon>Chromatiales</taxon>
        <taxon>Chromatiaceae</taxon>
        <taxon>Thiodictyon</taxon>
    </lineage>
</organism>
<protein>
    <recommendedName>
        <fullName evidence="1">Zinc-ribbon domain-containing protein</fullName>
    </recommendedName>
</protein>
<dbReference type="PIRSF" id="PIRSF012641">
    <property type="entry name" value="UCP012641"/>
    <property type="match status" value="1"/>
</dbReference>
<gene>
    <name evidence="2" type="ORF">THSYN_11370</name>
</gene>
<dbReference type="Proteomes" id="UP000232638">
    <property type="component" value="Chromosome"/>
</dbReference>
<evidence type="ECO:0000259" key="1">
    <source>
        <dbReference type="Pfam" id="PF10005"/>
    </source>
</evidence>
<sequence>MRTFACQACGQAVYFENWCCNQCGATLGFVPDALLLTALEEDADGFWTPLPASSALKRPGLLARFLSRRPEPPTTAIAGRRYRKCGNYEQHNVCNWMVSAESGADLCPACRPNRTIPNLGRPGNPQKWYRVERGKRRLFYGLLRLGLPVLSRDEDPEHGLAFDFLSAQDAPPDQPVLTGHADGLITLNLAEADSVKRERIRVDLDETYRTLVGHFRHEIGHYYWDLLIRDGGRLADFRALFGDEREDYGEALEAHYRDGPPTDWQDRYITTYASSHPWENWAETWAHYLHIVDTLETAAHFGIEVEWRLPDGSCRSADPEFDPYTIADFAPIIENWLPLTFAVNSLNRSMGQQDLYPFVLPQAAIDRLAYIHRVVREGRDQH</sequence>
<dbReference type="OrthoDB" id="256753at2"/>
<dbReference type="KEGG" id="tsy:THSYN_11370"/>
<name>A0A2K8U7E1_9GAMM</name>
<dbReference type="InterPro" id="IPR031321">
    <property type="entry name" value="UCP012641"/>
</dbReference>
<dbReference type="RefSeq" id="WP_100919262.1">
    <property type="nucleotide sequence ID" value="NZ_CP020370.1"/>
</dbReference>
<dbReference type="InterPro" id="IPR011201">
    <property type="entry name" value="Zinc-ribbon_6_bact"/>
</dbReference>
<feature type="domain" description="Zinc-ribbon" evidence="1">
    <location>
        <begin position="4"/>
        <end position="50"/>
    </location>
</feature>
<evidence type="ECO:0000313" key="2">
    <source>
        <dbReference type="EMBL" id="AUB81492.1"/>
    </source>
</evidence>
<dbReference type="Pfam" id="PF15887">
    <property type="entry name" value="Peptidase_Mx"/>
    <property type="match status" value="1"/>
</dbReference>
<reference evidence="2 3" key="1">
    <citation type="submission" date="2017-03" db="EMBL/GenBank/DDBJ databases">
        <title>Complete genome sequence of Candidatus 'Thiodictyon syntrophicum' sp. nov. strain Cad16T, a photolithoautotroph purple sulfur bacterium isolated from an alpine meromictic lake.</title>
        <authorList>
            <person name="Luedin S.M."/>
            <person name="Pothier J.F."/>
            <person name="Danza F."/>
            <person name="Storelli N."/>
            <person name="Wittwer M."/>
            <person name="Tonolla M."/>
        </authorList>
    </citation>
    <scope>NUCLEOTIDE SEQUENCE [LARGE SCALE GENOMIC DNA]</scope>
    <source>
        <strain evidence="2 3">Cad16T</strain>
    </source>
</reference>
<dbReference type="Pfam" id="PF10005">
    <property type="entry name" value="Zn_ribbon_DZR_6"/>
    <property type="match status" value="2"/>
</dbReference>
<dbReference type="AlphaFoldDB" id="A0A2K8U7E1"/>